<dbReference type="Proteomes" id="UP000518752">
    <property type="component" value="Unassembled WGS sequence"/>
</dbReference>
<proteinExistence type="inferred from homology"/>
<protein>
    <recommendedName>
        <fullName evidence="10">Inner centromere protein ARK-binding domain-containing protein</fullName>
    </recommendedName>
</protein>
<dbReference type="InterPro" id="IPR005635">
    <property type="entry name" value="Inner_centromere_prot_ARK-bd"/>
</dbReference>
<feature type="region of interest" description="Disordered" evidence="8">
    <location>
        <begin position="461"/>
        <end position="548"/>
    </location>
</feature>
<feature type="compositionally biased region" description="Acidic residues" evidence="8">
    <location>
        <begin position="1118"/>
        <end position="1132"/>
    </location>
</feature>
<feature type="region of interest" description="Disordered" evidence="8">
    <location>
        <begin position="149"/>
        <end position="183"/>
    </location>
</feature>
<keyword evidence="12" id="KW-1185">Reference proteome</keyword>
<keyword evidence="7" id="KW-0539">Nucleus</keyword>
<feature type="transmembrane region" description="Helical" evidence="9">
    <location>
        <begin position="33"/>
        <end position="54"/>
    </location>
</feature>
<comment type="subcellular location">
    <subcellularLocation>
        <location evidence="2">Cytoplasm</location>
        <location evidence="2">Cytoskeleton</location>
        <location evidence="2">Spindle</location>
    </subcellularLocation>
    <subcellularLocation>
        <location evidence="1">Nucleus</location>
    </subcellularLocation>
</comment>
<evidence type="ECO:0000256" key="4">
    <source>
        <dbReference type="ARBA" id="ARBA00022490"/>
    </source>
</evidence>
<keyword evidence="9" id="KW-0472">Membrane</keyword>
<feature type="compositionally biased region" description="Polar residues" evidence="8">
    <location>
        <begin position="235"/>
        <end position="244"/>
    </location>
</feature>
<keyword evidence="9" id="KW-1133">Transmembrane helix</keyword>
<evidence type="ECO:0000256" key="3">
    <source>
        <dbReference type="ARBA" id="ARBA00010042"/>
    </source>
</evidence>
<feature type="region of interest" description="Disordered" evidence="8">
    <location>
        <begin position="953"/>
        <end position="1141"/>
    </location>
</feature>
<feature type="compositionally biased region" description="Basic residues" evidence="8">
    <location>
        <begin position="149"/>
        <end position="167"/>
    </location>
</feature>
<feature type="compositionally biased region" description="Polar residues" evidence="8">
    <location>
        <begin position="309"/>
        <end position="337"/>
    </location>
</feature>
<accession>A0A8H5HW24</accession>
<dbReference type="OrthoDB" id="6123at2759"/>
<evidence type="ECO:0000256" key="5">
    <source>
        <dbReference type="ARBA" id="ARBA00022829"/>
    </source>
</evidence>
<evidence type="ECO:0000256" key="8">
    <source>
        <dbReference type="SAM" id="MobiDB-lite"/>
    </source>
</evidence>
<feature type="compositionally biased region" description="Polar residues" evidence="8">
    <location>
        <begin position="464"/>
        <end position="480"/>
    </location>
</feature>
<dbReference type="GO" id="GO:0007059">
    <property type="term" value="P:chromosome segregation"/>
    <property type="evidence" value="ECO:0007669"/>
    <property type="project" value="UniProtKB-KW"/>
</dbReference>
<feature type="compositionally biased region" description="Low complexity" evidence="8">
    <location>
        <begin position="1036"/>
        <end position="1054"/>
    </location>
</feature>
<name>A0A8H5HW24_9AGAR</name>
<feature type="region of interest" description="Disordered" evidence="8">
    <location>
        <begin position="362"/>
        <end position="388"/>
    </location>
</feature>
<feature type="transmembrane region" description="Helical" evidence="9">
    <location>
        <begin position="6"/>
        <end position="26"/>
    </location>
</feature>
<evidence type="ECO:0000256" key="6">
    <source>
        <dbReference type="ARBA" id="ARBA00023212"/>
    </source>
</evidence>
<dbReference type="EMBL" id="JAACJN010000016">
    <property type="protein sequence ID" value="KAF5390240.1"/>
    <property type="molecule type" value="Genomic_DNA"/>
</dbReference>
<dbReference type="Gene3D" id="6.10.250.2990">
    <property type="match status" value="1"/>
</dbReference>
<evidence type="ECO:0000256" key="2">
    <source>
        <dbReference type="ARBA" id="ARBA00004186"/>
    </source>
</evidence>
<evidence type="ECO:0000256" key="9">
    <source>
        <dbReference type="SAM" id="Phobius"/>
    </source>
</evidence>
<feature type="domain" description="Inner centromere protein ARK-binding" evidence="10">
    <location>
        <begin position="1121"/>
        <end position="1177"/>
    </location>
</feature>
<keyword evidence="5" id="KW-0159">Chromosome partition</keyword>
<feature type="region of interest" description="Disordered" evidence="8">
    <location>
        <begin position="611"/>
        <end position="636"/>
    </location>
</feature>
<comment type="similarity">
    <text evidence="3">Belongs to the INCENP family.</text>
</comment>
<evidence type="ECO:0000256" key="1">
    <source>
        <dbReference type="ARBA" id="ARBA00004123"/>
    </source>
</evidence>
<dbReference type="GO" id="GO:0005819">
    <property type="term" value="C:spindle"/>
    <property type="evidence" value="ECO:0007669"/>
    <property type="project" value="UniProtKB-SubCell"/>
</dbReference>
<dbReference type="PANTHER" id="PTHR13142:SF1">
    <property type="entry name" value="INNER CENTROMERE PROTEIN"/>
    <property type="match status" value="1"/>
</dbReference>
<feature type="compositionally biased region" description="Basic and acidic residues" evidence="8">
    <location>
        <begin position="953"/>
        <end position="990"/>
    </location>
</feature>
<keyword evidence="9" id="KW-0812">Transmembrane</keyword>
<dbReference type="GO" id="GO:0005634">
    <property type="term" value="C:nucleus"/>
    <property type="evidence" value="ECO:0007669"/>
    <property type="project" value="UniProtKB-SubCell"/>
</dbReference>
<reference evidence="11 12" key="1">
    <citation type="journal article" date="2020" name="ISME J.">
        <title>Uncovering the hidden diversity of litter-decomposition mechanisms in mushroom-forming fungi.</title>
        <authorList>
            <person name="Floudas D."/>
            <person name="Bentzer J."/>
            <person name="Ahren D."/>
            <person name="Johansson T."/>
            <person name="Persson P."/>
            <person name="Tunlid A."/>
        </authorList>
    </citation>
    <scope>NUCLEOTIDE SEQUENCE [LARGE SCALE GENOMIC DNA]</scope>
    <source>
        <strain evidence="11 12">CBS 406.79</strain>
    </source>
</reference>
<organism evidence="11 12">
    <name type="scientific">Collybiopsis confluens</name>
    <dbReference type="NCBI Taxonomy" id="2823264"/>
    <lineage>
        <taxon>Eukaryota</taxon>
        <taxon>Fungi</taxon>
        <taxon>Dikarya</taxon>
        <taxon>Basidiomycota</taxon>
        <taxon>Agaricomycotina</taxon>
        <taxon>Agaricomycetes</taxon>
        <taxon>Agaricomycetidae</taxon>
        <taxon>Agaricales</taxon>
        <taxon>Marasmiineae</taxon>
        <taxon>Omphalotaceae</taxon>
        <taxon>Collybiopsis</taxon>
    </lineage>
</organism>
<keyword evidence="6" id="KW-0206">Cytoskeleton</keyword>
<gene>
    <name evidence="11" type="ORF">D9757_002950</name>
</gene>
<sequence>MGDEYILYYIALHGVAPTYPISYHITRLRALNFSFLIALKFVITQSTWLHVIIISKYSITKVNPVRSRANDNTCCFPSGSLVCPLLPAMVQADIIQWANYIRSSMAFDPGRQYFQDQIQQHGFHFLDSYLDNIISKPRHEDVVALLKTPARKKNSGKKPKSTSKLKRVVSSQKLENENEGKENVFSPNNFQKALLKAKAEAELFDDVADAAALEISTLNQTPVVAVELSTDGTSTLPVQQSCPSDSLPPPQVENLTTSNLDTNPGPIELSMIVEDEEPTERSLILNTTFQLSLPSARLKDVQRGERTDGQVQSDISSGEILHSNSSSSVRPASTPESPTDKAALSAMHSDEASFHLAHTYNQDLEPPASNNDQVMDPASPRSRHSSPFEETIPLQDIAIQYDDAIYPPMFPTLPGLLPLRKSMRTSRDPSSGGLGAATPGTGIGKRTSWLMKAREVKALEAKHTSTVGPMSYPTSSTQERSSMKRKSSIGPGDAPIGILQLEDEERQSKVSKQSATDVAPLKAAGQERSQAEAETTLLESQPSSTESQGMLDHFKKTVQGLGFGMTKDKSLGVTAAVSALAEAKALAEARVAERIQKNEGQQLTRAFGPAEEMTSDPTFSGGESLRRSSKHQSRLSVSDLAVDNETMDKKNENAIFHLVPPPPAQQGSDTKMAASAHPFPSPIEILFNKGQPVFVPPSPKPLRKEEPPPLLPTKFTSMSVGLSSNLPSSSVKHPLPITAQSTLESLLSDRSNAVFESQDTPAWLPSTQETEYEVESRSYLDQLDEDDDSWPLHDKVPEGMHWTFGGGDSTNTWSSSEPNHTEKIFPEFTDTQAPPWSNDAHQRSPPAALETSDLEMDELGNGLPATDSNIDSTLSLDDASLNQGQSQMVFSQSAGVFSQATRFVNNFLATSKKGKMEVKSLQLAAAAARKEQEEKDKKAAVLKNMEIRRQQAIQRKAEEERNRQLEEEKKLKDEVERRKREREEHTEKRPLKVPNTGTTKKDEDTFKRKIPDSKRPLSKMAPPPNAKSAFKPTQKTPGTSSSTTTNSLHTSGSLVVGPSNKVSSTVNKAKGKTPAKATATEEEIVHPSQHVQHQMAARVKAQLDAARSEAVTPSESIELPDIDSEYSDSEDEDRAKRFHPPHWAQSPELRQALVDQSSINPDNIFGPIRPLRMEEIFRSRSNRFRARTSSANWAGTDRLTLEEEEEYVRRMGFR</sequence>
<evidence type="ECO:0000313" key="11">
    <source>
        <dbReference type="EMBL" id="KAF5390240.1"/>
    </source>
</evidence>
<dbReference type="PANTHER" id="PTHR13142">
    <property type="entry name" value="INNER CENTROMERE PROTEIN"/>
    <property type="match status" value="1"/>
</dbReference>
<feature type="region of interest" description="Disordered" evidence="8">
    <location>
        <begin position="235"/>
        <end position="265"/>
    </location>
</feature>
<dbReference type="Pfam" id="PF03941">
    <property type="entry name" value="INCENP_ARK-bind"/>
    <property type="match status" value="1"/>
</dbReference>
<feature type="compositionally biased region" description="Basic and acidic residues" evidence="8">
    <location>
        <begin position="999"/>
        <end position="1015"/>
    </location>
</feature>
<comment type="caution">
    <text evidence="11">The sequence shown here is derived from an EMBL/GenBank/DDBJ whole genome shotgun (WGS) entry which is preliminary data.</text>
</comment>
<evidence type="ECO:0000259" key="10">
    <source>
        <dbReference type="Pfam" id="PF03941"/>
    </source>
</evidence>
<dbReference type="AlphaFoldDB" id="A0A8H5HW24"/>
<evidence type="ECO:0000313" key="12">
    <source>
        <dbReference type="Proteomes" id="UP000518752"/>
    </source>
</evidence>
<feature type="compositionally biased region" description="Polar residues" evidence="8">
    <location>
        <begin position="537"/>
        <end position="548"/>
    </location>
</feature>
<keyword evidence="4" id="KW-0963">Cytoplasm</keyword>
<feature type="compositionally biased region" description="Polar residues" evidence="8">
    <location>
        <begin position="253"/>
        <end position="262"/>
    </location>
</feature>
<feature type="region of interest" description="Disordered" evidence="8">
    <location>
        <begin position="300"/>
        <end position="346"/>
    </location>
</feature>
<feature type="region of interest" description="Disordered" evidence="8">
    <location>
        <begin position="423"/>
        <end position="443"/>
    </location>
</feature>
<evidence type="ECO:0000256" key="7">
    <source>
        <dbReference type="ARBA" id="ARBA00023242"/>
    </source>
</evidence>